<proteinExistence type="predicted"/>
<evidence type="ECO:0000313" key="3">
    <source>
        <dbReference type="RefSeq" id="XP_017778237.1"/>
    </source>
</evidence>
<protein>
    <submittedName>
        <fullName evidence="3">Abnormal long morphology protein 1-like isoform X1</fullName>
    </submittedName>
</protein>
<evidence type="ECO:0000313" key="2">
    <source>
        <dbReference type="Proteomes" id="UP000695000"/>
    </source>
</evidence>
<name>A0ABM1MUI7_NICVS</name>
<keyword evidence="1" id="KW-0175">Coiled coil</keyword>
<sequence length="222" mass="26311">MSNEMEKGLLYCQEYQESAKRLLSDQIKTLEEENDKMKNVLQKLNLLKDLVVATKKLKDIQCSSDAKACTVEAIGLSVVEKQRKQNNYQAKLKMCIKFYVNINKKLKEEIETWGRELDISKTNVESLKTSKDELKLMEAKVKRYENELHKYEKKYPWLRDSQHNLLNVMHEIDTLNSLQEQKKKLVEELNLFRGLRPDIQEASQQVIQIKKKYEQMKREINN</sequence>
<dbReference type="Proteomes" id="UP000695000">
    <property type="component" value="Unplaced"/>
</dbReference>
<accession>A0ABM1MUI7</accession>
<evidence type="ECO:0000256" key="1">
    <source>
        <dbReference type="SAM" id="Coils"/>
    </source>
</evidence>
<feature type="coiled-coil region" evidence="1">
    <location>
        <begin position="20"/>
        <end position="50"/>
    </location>
</feature>
<dbReference type="RefSeq" id="XP_017778237.1">
    <property type="nucleotide sequence ID" value="XM_017922748.1"/>
</dbReference>
<organism evidence="2 3">
    <name type="scientific">Nicrophorus vespilloides</name>
    <name type="common">Boreal carrion beetle</name>
    <dbReference type="NCBI Taxonomy" id="110193"/>
    <lineage>
        <taxon>Eukaryota</taxon>
        <taxon>Metazoa</taxon>
        <taxon>Ecdysozoa</taxon>
        <taxon>Arthropoda</taxon>
        <taxon>Hexapoda</taxon>
        <taxon>Insecta</taxon>
        <taxon>Pterygota</taxon>
        <taxon>Neoptera</taxon>
        <taxon>Endopterygota</taxon>
        <taxon>Coleoptera</taxon>
        <taxon>Polyphaga</taxon>
        <taxon>Staphyliniformia</taxon>
        <taxon>Silphidae</taxon>
        <taxon>Nicrophorinae</taxon>
        <taxon>Nicrophorus</taxon>
    </lineage>
</organism>
<keyword evidence="2" id="KW-1185">Reference proteome</keyword>
<feature type="coiled-coil region" evidence="1">
    <location>
        <begin position="103"/>
        <end position="219"/>
    </location>
</feature>
<dbReference type="GeneID" id="108563922"/>
<gene>
    <name evidence="3" type="primary">LOC108563922</name>
</gene>
<reference evidence="3" key="1">
    <citation type="submission" date="2025-08" db="UniProtKB">
        <authorList>
            <consortium name="RefSeq"/>
        </authorList>
    </citation>
    <scope>IDENTIFICATION</scope>
    <source>
        <tissue evidence="3">Whole Larva</tissue>
    </source>
</reference>